<evidence type="ECO:0000313" key="7">
    <source>
        <dbReference type="Proteomes" id="UP000050320"/>
    </source>
</evidence>
<comment type="subcellular location">
    <subcellularLocation>
        <location evidence="1">Membrane</location>
        <topology evidence="1">Multi-pass membrane protein</topology>
    </subcellularLocation>
</comment>
<dbReference type="PIRSF" id="PIRSF006060">
    <property type="entry name" value="AA_transporter"/>
    <property type="match status" value="1"/>
</dbReference>
<feature type="transmembrane region" description="Helical" evidence="5">
    <location>
        <begin position="151"/>
        <end position="175"/>
    </location>
</feature>
<feature type="transmembrane region" description="Helical" evidence="5">
    <location>
        <begin position="187"/>
        <end position="205"/>
    </location>
</feature>
<keyword evidence="7" id="KW-1185">Reference proteome</keyword>
<feature type="transmembrane region" description="Helical" evidence="5">
    <location>
        <begin position="30"/>
        <end position="51"/>
    </location>
</feature>
<evidence type="ECO:0000256" key="3">
    <source>
        <dbReference type="ARBA" id="ARBA00022989"/>
    </source>
</evidence>
<evidence type="ECO:0000256" key="1">
    <source>
        <dbReference type="ARBA" id="ARBA00004141"/>
    </source>
</evidence>
<feature type="transmembrane region" description="Helical" evidence="5">
    <location>
        <begin position="499"/>
        <end position="519"/>
    </location>
</feature>
<feature type="transmembrane region" description="Helical" evidence="5">
    <location>
        <begin position="264"/>
        <end position="286"/>
    </location>
</feature>
<dbReference type="RefSeq" id="WP_054964417.1">
    <property type="nucleotide sequence ID" value="NZ_LJCQ01000321.1"/>
</dbReference>
<accession>A0A0Q0RH21</accession>
<keyword evidence="4 5" id="KW-0472">Membrane</keyword>
<feature type="transmembrane region" description="Helical" evidence="5">
    <location>
        <begin position="467"/>
        <end position="487"/>
    </location>
</feature>
<sequence>MAESKAEENVIANSMKQDKRLRKALNTWDLYFLSLGGIIGSGWLFAAAASAGTTGPAATLSWLIGGILVLFIALVYAELGSMIPRTGAISRYGHYSHGGVAGLFFGWTYFLSAVSVPTIEAEAVITYASSYIPSLAYSAPNPLNPSATVTLLSGLGIVLAAILIIGFFGLNYAGVKLMGKTNTGMTWWKLIIPTVTIIMLGFLVFHSSNFTNPALGGFLPTGNTSLIFEAVSTDGIVFSFLGFRQALDYGGEAKTPQRSIPIATVFSVLTGILVYVLLQVVFIGAVNPSDLANAGGWFGLVANHPTAYAKAVSAAPFAFLAKSSGILALVILTYILYADAYVSPAGTLNVYAGTSTRTLFGLAENGYFPAALSRVSKKTRVPIIPIIVSVIIGLIFLAPFPSWYALVGLITGATAFTYIVGGSALMVFRREADELKRPFKLPYAKVLAPIAFIGATLIVYWSGWPTVGILSIGIFLGIAVYLVMLATKKVVNVFTKENIKAGYWVPLYILVLDALSYLGEADYGGTNTFPYPYDFIIVILVAIIFYLLSVHSGYKTEEISDIIESGTQYIQEEEETTSGGAK</sequence>
<evidence type="ECO:0000256" key="5">
    <source>
        <dbReference type="SAM" id="Phobius"/>
    </source>
</evidence>
<organism evidence="6 7">
    <name type="scientific">Acidiplasma aeolicum</name>
    <dbReference type="NCBI Taxonomy" id="507754"/>
    <lineage>
        <taxon>Archaea</taxon>
        <taxon>Methanobacteriati</taxon>
        <taxon>Thermoplasmatota</taxon>
        <taxon>Thermoplasmata</taxon>
        <taxon>Thermoplasmatales</taxon>
        <taxon>Ferroplasmaceae</taxon>
        <taxon>Acidiplasma</taxon>
    </lineage>
</organism>
<feature type="transmembrane region" description="Helical" evidence="5">
    <location>
        <begin position="381"/>
        <end position="400"/>
    </location>
</feature>
<dbReference type="OrthoDB" id="43026at2157"/>
<name>A0A0Q0RH21_9ARCH</name>
<reference evidence="6 7" key="1">
    <citation type="submission" date="2015-09" db="EMBL/GenBank/DDBJ databases">
        <title>Heavy metals and arsenic resistance mechanisms in polyextremophilic archaea of the family Ferroplasmaceae.</title>
        <authorList>
            <person name="Bulaev A.G."/>
            <person name="Kanygina A.V."/>
        </authorList>
    </citation>
    <scope>NUCLEOTIDE SEQUENCE [LARGE SCALE GENOMIC DNA]</scope>
    <source>
        <strain evidence="6 7">VT</strain>
    </source>
</reference>
<dbReference type="GO" id="GO:0022857">
    <property type="term" value="F:transmembrane transporter activity"/>
    <property type="evidence" value="ECO:0007669"/>
    <property type="project" value="InterPro"/>
</dbReference>
<dbReference type="Pfam" id="PF13520">
    <property type="entry name" value="AA_permease_2"/>
    <property type="match status" value="1"/>
</dbReference>
<feature type="transmembrane region" description="Helical" evidence="5">
    <location>
        <begin position="57"/>
        <end position="77"/>
    </location>
</feature>
<protein>
    <submittedName>
        <fullName evidence="6">Amino acid transporter</fullName>
    </submittedName>
</protein>
<dbReference type="PANTHER" id="PTHR47547">
    <property type="match status" value="1"/>
</dbReference>
<dbReference type="GO" id="GO:0016020">
    <property type="term" value="C:membrane"/>
    <property type="evidence" value="ECO:0007669"/>
    <property type="project" value="UniProtKB-SubCell"/>
</dbReference>
<proteinExistence type="predicted"/>
<evidence type="ECO:0000256" key="4">
    <source>
        <dbReference type="ARBA" id="ARBA00023136"/>
    </source>
</evidence>
<comment type="caution">
    <text evidence="6">The sequence shown here is derived from an EMBL/GenBank/DDBJ whole genome shotgun (WGS) entry which is preliminary data.</text>
</comment>
<dbReference type="InterPro" id="IPR002293">
    <property type="entry name" value="AA/rel_permease1"/>
</dbReference>
<evidence type="ECO:0000256" key="2">
    <source>
        <dbReference type="ARBA" id="ARBA00022692"/>
    </source>
</evidence>
<dbReference type="InterPro" id="IPR052962">
    <property type="entry name" value="AA_Transporter_AGT"/>
</dbReference>
<dbReference type="Proteomes" id="UP000050320">
    <property type="component" value="Unassembled WGS sequence"/>
</dbReference>
<dbReference type="PANTHER" id="PTHR47547:SF1">
    <property type="entry name" value="ASPARTATE-PROTON SYMPORTER"/>
    <property type="match status" value="1"/>
</dbReference>
<dbReference type="Gene3D" id="1.20.1740.10">
    <property type="entry name" value="Amino acid/polyamine transporter I"/>
    <property type="match status" value="1"/>
</dbReference>
<feature type="transmembrane region" description="Helical" evidence="5">
    <location>
        <begin position="225"/>
        <end position="243"/>
    </location>
</feature>
<evidence type="ECO:0000313" key="6">
    <source>
        <dbReference type="EMBL" id="KQB34523.1"/>
    </source>
</evidence>
<feature type="transmembrane region" description="Helical" evidence="5">
    <location>
        <begin position="317"/>
        <end position="337"/>
    </location>
</feature>
<feature type="transmembrane region" description="Helical" evidence="5">
    <location>
        <begin position="98"/>
        <end position="119"/>
    </location>
</feature>
<dbReference type="EMBL" id="LKBG01000235">
    <property type="protein sequence ID" value="KQB34523.1"/>
    <property type="molecule type" value="Genomic_DNA"/>
</dbReference>
<gene>
    <name evidence="6" type="ORF">AOG54_04640</name>
</gene>
<keyword evidence="2 5" id="KW-0812">Transmembrane</keyword>
<feature type="transmembrane region" description="Helical" evidence="5">
    <location>
        <begin position="531"/>
        <end position="548"/>
    </location>
</feature>
<dbReference type="AlphaFoldDB" id="A0A0Q0RH21"/>
<keyword evidence="3 5" id="KW-1133">Transmembrane helix</keyword>
<feature type="transmembrane region" description="Helical" evidence="5">
    <location>
        <begin position="406"/>
        <end position="429"/>
    </location>
</feature>
<feature type="transmembrane region" description="Helical" evidence="5">
    <location>
        <begin position="441"/>
        <end position="461"/>
    </location>
</feature>